<comment type="subcellular location">
    <subcellularLocation>
        <location evidence="1">Cell membrane</location>
        <topology evidence="1">Multi-pass membrane protein</topology>
    </subcellularLocation>
</comment>
<reference evidence="10 11" key="1">
    <citation type="submission" date="2016-04" db="EMBL/GenBank/DDBJ databases">
        <authorList>
            <person name="Evans L.H."/>
            <person name="Alamgir A."/>
            <person name="Owens N."/>
            <person name="Weber N.D."/>
            <person name="Virtaneva K."/>
            <person name="Barbian K."/>
            <person name="Babar A."/>
            <person name="Rosenke K."/>
        </authorList>
    </citation>
    <scope>NUCLEOTIDE SEQUENCE [LARGE SCALE GENOMIC DNA]</scope>
    <source>
        <strain evidence="10 11">LMa1</strain>
    </source>
</reference>
<keyword evidence="4 7" id="KW-0812">Transmembrane</keyword>
<dbReference type="PANTHER" id="PTHR30489:SF0">
    <property type="entry name" value="LIPOPROTEIN-RELEASING SYSTEM TRANSMEMBRANE PROTEIN LOLE"/>
    <property type="match status" value="1"/>
</dbReference>
<feature type="transmembrane region" description="Helical" evidence="7">
    <location>
        <begin position="706"/>
        <end position="730"/>
    </location>
</feature>
<protein>
    <recommendedName>
        <fullName evidence="12">Peptide ABC transporter permease</fullName>
    </recommendedName>
</protein>
<dbReference type="InterPro" id="IPR003838">
    <property type="entry name" value="ABC3_permease_C"/>
</dbReference>
<evidence type="ECO:0000313" key="11">
    <source>
        <dbReference type="Proteomes" id="UP000078532"/>
    </source>
</evidence>
<evidence type="ECO:0000256" key="5">
    <source>
        <dbReference type="ARBA" id="ARBA00022989"/>
    </source>
</evidence>
<dbReference type="InterPro" id="IPR025857">
    <property type="entry name" value="MacB_PCD"/>
</dbReference>
<organism evidence="10 11">
    <name type="scientific">Desulfotomaculum copahuensis</name>
    <dbReference type="NCBI Taxonomy" id="1838280"/>
    <lineage>
        <taxon>Bacteria</taxon>
        <taxon>Bacillati</taxon>
        <taxon>Bacillota</taxon>
        <taxon>Clostridia</taxon>
        <taxon>Eubacteriales</taxon>
        <taxon>Desulfotomaculaceae</taxon>
        <taxon>Desulfotomaculum</taxon>
    </lineage>
</organism>
<dbReference type="InterPro" id="IPR051447">
    <property type="entry name" value="Lipoprotein-release_system"/>
</dbReference>
<feature type="transmembrane region" description="Helical" evidence="7">
    <location>
        <begin position="661"/>
        <end position="685"/>
    </location>
</feature>
<keyword evidence="5 7" id="KW-1133">Transmembrane helix</keyword>
<dbReference type="Pfam" id="PF02687">
    <property type="entry name" value="FtsX"/>
    <property type="match status" value="2"/>
</dbReference>
<feature type="transmembrane region" description="Helical" evidence="7">
    <location>
        <begin position="315"/>
        <end position="338"/>
    </location>
</feature>
<dbReference type="AlphaFoldDB" id="A0A1B7LKM3"/>
<dbReference type="EMBL" id="LYVF01000002">
    <property type="protein sequence ID" value="OAT87117.1"/>
    <property type="molecule type" value="Genomic_DNA"/>
</dbReference>
<keyword evidence="6 7" id="KW-0472">Membrane</keyword>
<keyword evidence="11" id="KW-1185">Reference proteome</keyword>
<comment type="caution">
    <text evidence="10">The sequence shown here is derived from an EMBL/GenBank/DDBJ whole genome shotgun (WGS) entry which is preliminary data.</text>
</comment>
<dbReference type="Pfam" id="PF12704">
    <property type="entry name" value="MacB_PCD"/>
    <property type="match status" value="1"/>
</dbReference>
<keyword evidence="3" id="KW-1003">Cell membrane</keyword>
<comment type="similarity">
    <text evidence="2">Belongs to the ABC-4 integral membrane protein family. LolC/E subfamily.</text>
</comment>
<evidence type="ECO:0000256" key="3">
    <source>
        <dbReference type="ARBA" id="ARBA00022475"/>
    </source>
</evidence>
<feature type="domain" description="ABC3 transporter permease C-terminal" evidence="8">
    <location>
        <begin position="271"/>
        <end position="390"/>
    </location>
</feature>
<feature type="domain" description="ABC3 transporter permease C-terminal" evidence="8">
    <location>
        <begin position="663"/>
        <end position="780"/>
    </location>
</feature>
<gene>
    <name evidence="10" type="ORF">A6M21_02190</name>
</gene>
<feature type="transmembrane region" description="Helical" evidence="7">
    <location>
        <begin position="270"/>
        <end position="287"/>
    </location>
</feature>
<feature type="transmembrane region" description="Helical" evidence="7">
    <location>
        <begin position="750"/>
        <end position="773"/>
    </location>
</feature>
<evidence type="ECO:0000256" key="2">
    <source>
        <dbReference type="ARBA" id="ARBA00005236"/>
    </source>
</evidence>
<evidence type="ECO:0000259" key="8">
    <source>
        <dbReference type="Pfam" id="PF02687"/>
    </source>
</evidence>
<evidence type="ECO:0000259" key="9">
    <source>
        <dbReference type="Pfam" id="PF12704"/>
    </source>
</evidence>
<evidence type="ECO:0000256" key="6">
    <source>
        <dbReference type="ARBA" id="ARBA00023136"/>
    </source>
</evidence>
<dbReference type="GO" id="GO:0044874">
    <property type="term" value="P:lipoprotein localization to outer membrane"/>
    <property type="evidence" value="ECO:0007669"/>
    <property type="project" value="TreeGrafter"/>
</dbReference>
<dbReference type="STRING" id="1838280.A6M21_02190"/>
<feature type="transmembrane region" description="Helical" evidence="7">
    <location>
        <begin position="436"/>
        <end position="456"/>
    </location>
</feature>
<proteinExistence type="inferred from homology"/>
<evidence type="ECO:0008006" key="12">
    <source>
        <dbReference type="Google" id="ProtNLM"/>
    </source>
</evidence>
<dbReference type="PANTHER" id="PTHR30489">
    <property type="entry name" value="LIPOPROTEIN-RELEASING SYSTEM TRANSMEMBRANE PROTEIN LOLE"/>
    <property type="match status" value="1"/>
</dbReference>
<evidence type="ECO:0000256" key="4">
    <source>
        <dbReference type="ARBA" id="ARBA00022692"/>
    </source>
</evidence>
<sequence>MVMLTRKMWRDIGENKMAFIACAVVVIIGLTAYTSMQMAKDNLFRAGDSFYRQYHFGDGFAKIKNPMPSSQVEKLSDIRGIDQVQGRLVEDVRVTGLDERRNIYLRLISLQDQKPYILNGVKVLKGAMPEENSKALLLGDKFFTAHRLALGEPLTVIIDGKKVQLKIAGTGQSPDFVYAIRNAQNILPDPQAFDVAYLPYEVMDGLFNRQGAVNDLSFALKPGFKFEDVEQPLKTELKKYGLESLVSRADQASNVMLTEELKGLEKSARSVPVLFLAIAAIILYIMLKRMVESQRGQIGTLKAYGYRNHEIIWHYLSYGLIVGLAGGILGGVSGAVLSNSMTKLYQQYFSLPGLTGKFPLQYFFSGILFALGFSLIASYQGAKAILKLKPVDAMRPPAPSFKSKTRLEKLPVVWAAFTVQGRMAVRNMIRNKERSFFTLIGIVFTYSMMAALWSMYSMVDTMVLDQFYKVQKSDVKISFTKPLPLPDVVEELQNTGGVRRIEPLVEVPVTLQKDYRKKDVTALGLLPDAELFTPVDKLGSQIKIPAGGILLSEQTARKLKTGLGDRIRLESIWARESPVYVQVAGIVPQYIGSNVYMDQKALLALLGQGDMATGALISMDPGQIPGLKERYGTSKYVDNLEERQQSIDLYKKLMDNNKTTLLLMVLMAVVAGFAIVYNSSIITLAERERELASLRVLGMRPKEVMEVVSVEQWFIGAFGVLAGVPFALAMNQGIAGGMSSDLYTLPGRTSPAALFLALLGTVLAIWVAQFWVFRKIARLDLVGVLKERE</sequence>
<feature type="transmembrane region" description="Helical" evidence="7">
    <location>
        <begin position="358"/>
        <end position="379"/>
    </location>
</feature>
<dbReference type="Proteomes" id="UP000078532">
    <property type="component" value="Unassembled WGS sequence"/>
</dbReference>
<accession>A0A1B7LKM3</accession>
<dbReference type="GO" id="GO:0098797">
    <property type="term" value="C:plasma membrane protein complex"/>
    <property type="evidence" value="ECO:0007669"/>
    <property type="project" value="TreeGrafter"/>
</dbReference>
<evidence type="ECO:0000256" key="1">
    <source>
        <dbReference type="ARBA" id="ARBA00004651"/>
    </source>
</evidence>
<feature type="domain" description="MacB-like periplasmic core" evidence="9">
    <location>
        <begin position="438"/>
        <end position="605"/>
    </location>
</feature>
<evidence type="ECO:0000256" key="7">
    <source>
        <dbReference type="SAM" id="Phobius"/>
    </source>
</evidence>
<evidence type="ECO:0000313" key="10">
    <source>
        <dbReference type="EMBL" id="OAT87117.1"/>
    </source>
</evidence>
<name>A0A1B7LKM3_9FIRM</name>